<dbReference type="AlphaFoldDB" id="A0A7E5VRQ4"/>
<accession>A0A7E5VRQ4</accession>
<proteinExistence type="predicted"/>
<dbReference type="RefSeq" id="XP_026730969.1">
    <property type="nucleotide sequence ID" value="XM_026875168.1"/>
</dbReference>
<dbReference type="InterPro" id="IPR051663">
    <property type="entry name" value="CLec_Tetranectin-domain"/>
</dbReference>
<dbReference type="PANTHER" id="PTHR22799:SF6">
    <property type="entry name" value="C-TYPE LECTIN DOMAIN FAMILY 4 MEMBER M-LIKE"/>
    <property type="match status" value="1"/>
</dbReference>
<evidence type="ECO:0000256" key="1">
    <source>
        <dbReference type="ARBA" id="ARBA00022734"/>
    </source>
</evidence>
<feature type="domain" description="C-type lectin" evidence="3">
    <location>
        <begin position="183"/>
        <end position="300"/>
    </location>
</feature>
<keyword evidence="4" id="KW-1185">Reference proteome</keyword>
<keyword evidence="2" id="KW-0732">Signal</keyword>
<dbReference type="InterPro" id="IPR001304">
    <property type="entry name" value="C-type_lectin-like"/>
</dbReference>
<protein>
    <submittedName>
        <fullName evidence="5">Uncharacterized protein LOC113496072</fullName>
    </submittedName>
</protein>
<dbReference type="GeneID" id="113496072"/>
<dbReference type="SMART" id="SM00034">
    <property type="entry name" value="CLECT"/>
    <property type="match status" value="2"/>
</dbReference>
<dbReference type="PANTHER" id="PTHR22799">
    <property type="entry name" value="TETRANECTIN-RELATED"/>
    <property type="match status" value="1"/>
</dbReference>
<dbReference type="Proteomes" id="UP000322000">
    <property type="component" value="Chromosome 7"/>
</dbReference>
<dbReference type="PROSITE" id="PS50041">
    <property type="entry name" value="C_TYPE_LECTIN_2"/>
    <property type="match status" value="1"/>
</dbReference>
<dbReference type="KEGG" id="tnl:113496072"/>
<gene>
    <name evidence="5" type="primary">LOC113496072</name>
</gene>
<keyword evidence="1" id="KW-0430">Lectin</keyword>
<name>A0A7E5VRQ4_TRINI</name>
<dbReference type="GO" id="GO:0005615">
    <property type="term" value="C:extracellular space"/>
    <property type="evidence" value="ECO:0007669"/>
    <property type="project" value="TreeGrafter"/>
</dbReference>
<dbReference type="Gene3D" id="3.10.100.10">
    <property type="entry name" value="Mannose-Binding Protein A, subunit A"/>
    <property type="match status" value="2"/>
</dbReference>
<organism evidence="4 5">
    <name type="scientific">Trichoplusia ni</name>
    <name type="common">Cabbage looper</name>
    <dbReference type="NCBI Taxonomy" id="7111"/>
    <lineage>
        <taxon>Eukaryota</taxon>
        <taxon>Metazoa</taxon>
        <taxon>Ecdysozoa</taxon>
        <taxon>Arthropoda</taxon>
        <taxon>Hexapoda</taxon>
        <taxon>Insecta</taxon>
        <taxon>Pterygota</taxon>
        <taxon>Neoptera</taxon>
        <taxon>Endopterygota</taxon>
        <taxon>Lepidoptera</taxon>
        <taxon>Glossata</taxon>
        <taxon>Ditrysia</taxon>
        <taxon>Noctuoidea</taxon>
        <taxon>Noctuidae</taxon>
        <taxon>Plusiinae</taxon>
        <taxon>Trichoplusia</taxon>
    </lineage>
</organism>
<dbReference type="InterPro" id="IPR016187">
    <property type="entry name" value="CTDL_fold"/>
</dbReference>
<evidence type="ECO:0000259" key="3">
    <source>
        <dbReference type="PROSITE" id="PS50041"/>
    </source>
</evidence>
<feature type="chain" id="PRO_5028939923" evidence="2">
    <location>
        <begin position="22"/>
        <end position="306"/>
    </location>
</feature>
<evidence type="ECO:0000256" key="2">
    <source>
        <dbReference type="SAM" id="SignalP"/>
    </source>
</evidence>
<feature type="signal peptide" evidence="2">
    <location>
        <begin position="1"/>
        <end position="21"/>
    </location>
</feature>
<dbReference type="OrthoDB" id="5858677at2759"/>
<evidence type="ECO:0000313" key="5">
    <source>
        <dbReference type="RefSeq" id="XP_026730969.1"/>
    </source>
</evidence>
<dbReference type="Pfam" id="PF00059">
    <property type="entry name" value="Lectin_C"/>
    <property type="match status" value="2"/>
</dbReference>
<dbReference type="GO" id="GO:0030246">
    <property type="term" value="F:carbohydrate binding"/>
    <property type="evidence" value="ECO:0007669"/>
    <property type="project" value="UniProtKB-KW"/>
</dbReference>
<evidence type="ECO:0000313" key="4">
    <source>
        <dbReference type="Proteomes" id="UP000322000"/>
    </source>
</evidence>
<dbReference type="InParanoid" id="A0A7E5VRQ4"/>
<dbReference type="InterPro" id="IPR016186">
    <property type="entry name" value="C-type_lectin-like/link_sf"/>
</dbReference>
<dbReference type="CDD" id="cd00037">
    <property type="entry name" value="CLECT"/>
    <property type="match status" value="2"/>
</dbReference>
<dbReference type="SUPFAM" id="SSF56436">
    <property type="entry name" value="C-type lectin-like"/>
    <property type="match status" value="2"/>
</dbReference>
<reference evidence="5" key="1">
    <citation type="submission" date="2025-08" db="UniProtKB">
        <authorList>
            <consortium name="RefSeq"/>
        </authorList>
    </citation>
    <scope>IDENTIFICATION</scope>
</reference>
<sequence length="306" mass="35309">MMSRIYCSIFLLGLLLPLTTARHAKFFRKDYTYIKELDAFYKVHWDLSGDSWDSAFLACNDEEANLFYPKEREEWDSVKSLMQDMKEQPNVTDIFVGFHNKFRLGEFITVDGHATPYPLIEDAIDDSMDQCILMDTNTGNFRISDCLMGPEPPLPFLCKKETHDDISCPTIDKAYKYLKELRKCYKVNKTPKLWSEAVKTCFFEGGMLVLPETQDELRKLSQFVDPGTYSSGFRKLYPREEYYTLTGQKFNGDIVSEEPQYNPYGQIINISSNCGAIAIYGSDPKWSTISCDSAKPFICQMEISKY</sequence>